<evidence type="ECO:0000313" key="3">
    <source>
        <dbReference type="Proteomes" id="UP001608902"/>
    </source>
</evidence>
<keyword evidence="1" id="KW-0472">Membrane</keyword>
<dbReference type="AlphaFoldDB" id="A0ABD6ELU1"/>
<keyword evidence="3" id="KW-1185">Reference proteome</keyword>
<name>A0ABD6ELU1_9BILA</name>
<feature type="transmembrane region" description="Helical" evidence="1">
    <location>
        <begin position="186"/>
        <end position="208"/>
    </location>
</feature>
<keyword evidence="1" id="KW-1133">Transmembrane helix</keyword>
<gene>
    <name evidence="2" type="ORF">AB6A40_005828</name>
</gene>
<evidence type="ECO:0008006" key="4">
    <source>
        <dbReference type="Google" id="ProtNLM"/>
    </source>
</evidence>
<evidence type="ECO:0000256" key="1">
    <source>
        <dbReference type="SAM" id="Phobius"/>
    </source>
</evidence>
<organism evidence="2 3">
    <name type="scientific">Gnathostoma spinigerum</name>
    <dbReference type="NCBI Taxonomy" id="75299"/>
    <lineage>
        <taxon>Eukaryota</taxon>
        <taxon>Metazoa</taxon>
        <taxon>Ecdysozoa</taxon>
        <taxon>Nematoda</taxon>
        <taxon>Chromadorea</taxon>
        <taxon>Rhabditida</taxon>
        <taxon>Spirurina</taxon>
        <taxon>Gnathostomatomorpha</taxon>
        <taxon>Gnathostomatoidea</taxon>
        <taxon>Gnathostomatidae</taxon>
        <taxon>Gnathostoma</taxon>
    </lineage>
</organism>
<dbReference type="InterPro" id="IPR052954">
    <property type="entry name" value="GPCR-Ligand_Int"/>
</dbReference>
<dbReference type="PANTHER" id="PTHR46641:SF2">
    <property type="entry name" value="FMRFAMIDE RECEPTOR"/>
    <property type="match status" value="1"/>
</dbReference>
<reference evidence="2 3" key="1">
    <citation type="submission" date="2024-08" db="EMBL/GenBank/DDBJ databases">
        <title>Gnathostoma spinigerum genome.</title>
        <authorList>
            <person name="Gonzalez-Bertolin B."/>
            <person name="Monzon S."/>
            <person name="Zaballos A."/>
            <person name="Jimenez P."/>
            <person name="Dekumyoy P."/>
            <person name="Varona S."/>
            <person name="Cuesta I."/>
            <person name="Sumanam S."/>
            <person name="Adisakwattana P."/>
            <person name="Gasser R.B."/>
            <person name="Hernandez-Gonzalez A."/>
            <person name="Young N.D."/>
            <person name="Perteguer M.J."/>
        </authorList>
    </citation>
    <scope>NUCLEOTIDE SEQUENCE [LARGE SCALE GENOMIC DNA]</scope>
    <source>
        <strain evidence="2">AL3</strain>
        <tissue evidence="2">Liver</tissue>
    </source>
</reference>
<dbReference type="Proteomes" id="UP001608902">
    <property type="component" value="Unassembled WGS sequence"/>
</dbReference>
<feature type="transmembrane region" description="Helical" evidence="1">
    <location>
        <begin position="61"/>
        <end position="78"/>
    </location>
</feature>
<keyword evidence="1" id="KW-0812">Transmembrane</keyword>
<dbReference type="EMBL" id="JBGFUD010003868">
    <property type="protein sequence ID" value="MFH4979119.1"/>
    <property type="molecule type" value="Genomic_DNA"/>
</dbReference>
<feature type="transmembrane region" description="Helical" evidence="1">
    <location>
        <begin position="228"/>
        <end position="247"/>
    </location>
</feature>
<sequence length="259" mass="29215">MVVVITAQRFRAVSKPFLSMDERHCGTVTIGKRSLSSVTALSVSAFTLQNIDKQILVANKISLLLVLFAIVFNLPVLFEIQSVLCHDNTTVLLPTAMRSTLWYKLFYRALLKNLLETIGPFVTVFIMTLLTIVAIQKNRDSHSFLMCPKGDSLIYRRYSARLSCYPIGEPKFVALRLRTAEITANFCIVTIAVKFLCFHSLVAALDIWEALFYINVAVFNNAVAVSNFFVLLDAASNCFVFVGLRFLRQRISSFSFQRS</sequence>
<proteinExistence type="predicted"/>
<feature type="transmembrane region" description="Helical" evidence="1">
    <location>
        <begin position="117"/>
        <end position="135"/>
    </location>
</feature>
<accession>A0ABD6ELU1</accession>
<protein>
    <recommendedName>
        <fullName evidence="4">G-protein coupled receptors family 1 profile domain-containing protein</fullName>
    </recommendedName>
</protein>
<dbReference type="PANTHER" id="PTHR46641">
    <property type="entry name" value="FMRFAMIDE RECEPTOR-RELATED"/>
    <property type="match status" value="1"/>
</dbReference>
<comment type="caution">
    <text evidence="2">The sequence shown here is derived from an EMBL/GenBank/DDBJ whole genome shotgun (WGS) entry which is preliminary data.</text>
</comment>
<dbReference type="Gene3D" id="1.20.1070.10">
    <property type="entry name" value="Rhodopsin 7-helix transmembrane proteins"/>
    <property type="match status" value="1"/>
</dbReference>
<evidence type="ECO:0000313" key="2">
    <source>
        <dbReference type="EMBL" id="MFH4979119.1"/>
    </source>
</evidence>